<dbReference type="CDD" id="cd07713">
    <property type="entry name" value="DHPS-like_MBL-fold"/>
    <property type="match status" value="1"/>
</dbReference>
<dbReference type="KEGG" id="sgp:SpiGrapes_1346"/>
<dbReference type="OrthoDB" id="9803916at2"/>
<name>G8QTY3_SPHPG</name>
<dbReference type="InterPro" id="IPR052926">
    <property type="entry name" value="Metallo-beta-lactamase_dom"/>
</dbReference>
<dbReference type="SUPFAM" id="SSF56281">
    <property type="entry name" value="Metallo-hydrolase/oxidoreductase"/>
    <property type="match status" value="1"/>
</dbReference>
<dbReference type="InterPro" id="IPR036866">
    <property type="entry name" value="RibonucZ/Hydroxyglut_hydro"/>
</dbReference>
<dbReference type="PANTHER" id="PTHR13754">
    <property type="entry name" value="METALLO-BETA-LACTAMASE SUPERFAMILY PROTEIN"/>
    <property type="match status" value="1"/>
</dbReference>
<dbReference type="GO" id="GO:0016740">
    <property type="term" value="F:transferase activity"/>
    <property type="evidence" value="ECO:0007669"/>
    <property type="project" value="TreeGrafter"/>
</dbReference>
<gene>
    <name evidence="2" type="ordered locus">SpiGrapes_1346</name>
</gene>
<dbReference type="InterPro" id="IPR041712">
    <property type="entry name" value="DHPS-like_MBL-fold"/>
</dbReference>
<dbReference type="AlphaFoldDB" id="G8QTY3"/>
<dbReference type="eggNOG" id="COG1237">
    <property type="taxonomic scope" value="Bacteria"/>
</dbReference>
<keyword evidence="3" id="KW-1185">Reference proteome</keyword>
<sequence>MIIKALVENSSCNPSLGEEHGLSLFIETNSKKILFDTGASALFNENAQKLGVDLKRVDLAVISHGHYDHGGGLKTFLALNPTALVYVRENAFGPFYSERAGNSYEYIGLDSSLAKETQIIPTKEQLQLTEGISLFSAVWGTQYFPSGNCSLFKKEGRDYVPDDFSHEQNLVIEEDGICLLVAGCAHRGIVNILEHFYRERGNYPTHVIGGFHLFNHRTGKPESKETLSGIAHYLLNTGARFYTCHCTGEESFGFLRSKLGDHIEYLPGGKILTIRKKESKK</sequence>
<dbReference type="RefSeq" id="WP_014270008.1">
    <property type="nucleotide sequence ID" value="NC_016633.1"/>
</dbReference>
<dbReference type="PANTHER" id="PTHR13754:SF13">
    <property type="entry name" value="METALLO-BETA-LACTAMASE SUPERFAMILY PROTEIN (AFU_ORTHOLOGUE AFUA_3G07630)"/>
    <property type="match status" value="1"/>
</dbReference>
<dbReference type="InterPro" id="IPR001279">
    <property type="entry name" value="Metallo-B-lactamas"/>
</dbReference>
<dbReference type="Pfam" id="PF00753">
    <property type="entry name" value="Lactamase_B"/>
    <property type="match status" value="1"/>
</dbReference>
<protein>
    <submittedName>
        <fullName evidence="2">Metal-dependent hydrolase, beta-lactamase superfamily II</fullName>
    </submittedName>
</protein>
<dbReference type="EMBL" id="CP003155">
    <property type="protein sequence ID" value="AEV29159.1"/>
    <property type="molecule type" value="Genomic_DNA"/>
</dbReference>
<organism evidence="2 3">
    <name type="scientific">Sphaerochaeta pleomorpha (strain ATCC BAA-1885 / DSM 22778 / Grapes)</name>
    <dbReference type="NCBI Taxonomy" id="158190"/>
    <lineage>
        <taxon>Bacteria</taxon>
        <taxon>Pseudomonadati</taxon>
        <taxon>Spirochaetota</taxon>
        <taxon>Spirochaetia</taxon>
        <taxon>Spirochaetales</taxon>
        <taxon>Sphaerochaetaceae</taxon>
        <taxon>Sphaerochaeta</taxon>
    </lineage>
</organism>
<dbReference type="SMART" id="SM00849">
    <property type="entry name" value="Lactamase_B"/>
    <property type="match status" value="1"/>
</dbReference>
<dbReference type="GO" id="GO:0016787">
    <property type="term" value="F:hydrolase activity"/>
    <property type="evidence" value="ECO:0007669"/>
    <property type="project" value="UniProtKB-KW"/>
</dbReference>
<evidence type="ECO:0000259" key="1">
    <source>
        <dbReference type="SMART" id="SM00849"/>
    </source>
</evidence>
<accession>G8QTY3</accession>
<reference evidence="2 3" key="1">
    <citation type="submission" date="2011-11" db="EMBL/GenBank/DDBJ databases">
        <title>Complete sequence of Spirochaeta sp. grapes.</title>
        <authorList>
            <consortium name="US DOE Joint Genome Institute"/>
            <person name="Lucas S."/>
            <person name="Han J."/>
            <person name="Lapidus A."/>
            <person name="Cheng J.-F."/>
            <person name="Goodwin L."/>
            <person name="Pitluck S."/>
            <person name="Peters L."/>
            <person name="Ovchinnikova G."/>
            <person name="Munk A.C."/>
            <person name="Detter J.C."/>
            <person name="Han C."/>
            <person name="Tapia R."/>
            <person name="Land M."/>
            <person name="Hauser L."/>
            <person name="Kyrpides N."/>
            <person name="Ivanova N."/>
            <person name="Pagani I."/>
            <person name="Ritalahtilisa K."/>
            <person name="Loeffler F."/>
            <person name="Woyke T."/>
        </authorList>
    </citation>
    <scope>NUCLEOTIDE SEQUENCE [LARGE SCALE GENOMIC DNA]</scope>
    <source>
        <strain evidence="3">ATCC BAA-1885 / DSM 22778 / Grapes</strain>
    </source>
</reference>
<dbReference type="Gene3D" id="3.60.15.10">
    <property type="entry name" value="Ribonuclease Z/Hydroxyacylglutathione hydrolase-like"/>
    <property type="match status" value="1"/>
</dbReference>
<feature type="domain" description="Metallo-beta-lactamase" evidence="1">
    <location>
        <begin position="20"/>
        <end position="206"/>
    </location>
</feature>
<dbReference type="STRING" id="158190.SpiGrapes_1346"/>
<keyword evidence="2" id="KW-0378">Hydrolase</keyword>
<dbReference type="HOGENOM" id="CLU_036012_0_0_12"/>
<dbReference type="Proteomes" id="UP000005632">
    <property type="component" value="Chromosome"/>
</dbReference>
<evidence type="ECO:0000313" key="2">
    <source>
        <dbReference type="EMBL" id="AEV29159.1"/>
    </source>
</evidence>
<proteinExistence type="predicted"/>
<evidence type="ECO:0000313" key="3">
    <source>
        <dbReference type="Proteomes" id="UP000005632"/>
    </source>
</evidence>